<dbReference type="EMBL" id="KN832012">
    <property type="protein sequence ID" value="KIN98794.1"/>
    <property type="molecule type" value="Genomic_DNA"/>
</dbReference>
<protein>
    <submittedName>
        <fullName evidence="2">Uncharacterized protein</fullName>
    </submittedName>
</protein>
<proteinExistence type="predicted"/>
<keyword evidence="3" id="KW-1185">Reference proteome</keyword>
<accession>A0A0C3NCE3</accession>
<evidence type="ECO:0000256" key="1">
    <source>
        <dbReference type="SAM" id="MobiDB-lite"/>
    </source>
</evidence>
<dbReference type="Proteomes" id="UP000054217">
    <property type="component" value="Unassembled WGS sequence"/>
</dbReference>
<dbReference type="AlphaFoldDB" id="A0A0C3NCE3"/>
<organism evidence="2 3">
    <name type="scientific">Pisolithus tinctorius Marx 270</name>
    <dbReference type="NCBI Taxonomy" id="870435"/>
    <lineage>
        <taxon>Eukaryota</taxon>
        <taxon>Fungi</taxon>
        <taxon>Dikarya</taxon>
        <taxon>Basidiomycota</taxon>
        <taxon>Agaricomycotina</taxon>
        <taxon>Agaricomycetes</taxon>
        <taxon>Agaricomycetidae</taxon>
        <taxon>Boletales</taxon>
        <taxon>Sclerodermatineae</taxon>
        <taxon>Pisolithaceae</taxon>
        <taxon>Pisolithus</taxon>
    </lineage>
</organism>
<name>A0A0C3NCE3_PISTI</name>
<dbReference type="HOGENOM" id="CLU_1256490_0_0_1"/>
<feature type="region of interest" description="Disordered" evidence="1">
    <location>
        <begin position="1"/>
        <end position="21"/>
    </location>
</feature>
<gene>
    <name evidence="2" type="ORF">M404DRAFT_156899</name>
</gene>
<feature type="compositionally biased region" description="Low complexity" evidence="1">
    <location>
        <begin position="1"/>
        <end position="14"/>
    </location>
</feature>
<evidence type="ECO:0000313" key="2">
    <source>
        <dbReference type="EMBL" id="KIN98794.1"/>
    </source>
</evidence>
<reference evidence="3" key="2">
    <citation type="submission" date="2015-01" db="EMBL/GenBank/DDBJ databases">
        <title>Evolutionary Origins and Diversification of the Mycorrhizal Mutualists.</title>
        <authorList>
            <consortium name="DOE Joint Genome Institute"/>
            <consortium name="Mycorrhizal Genomics Consortium"/>
            <person name="Kohler A."/>
            <person name="Kuo A."/>
            <person name="Nagy L.G."/>
            <person name="Floudas D."/>
            <person name="Copeland A."/>
            <person name="Barry K.W."/>
            <person name="Cichocki N."/>
            <person name="Veneault-Fourrey C."/>
            <person name="LaButti K."/>
            <person name="Lindquist E.A."/>
            <person name="Lipzen A."/>
            <person name="Lundell T."/>
            <person name="Morin E."/>
            <person name="Murat C."/>
            <person name="Riley R."/>
            <person name="Ohm R."/>
            <person name="Sun H."/>
            <person name="Tunlid A."/>
            <person name="Henrissat B."/>
            <person name="Grigoriev I.V."/>
            <person name="Hibbett D.S."/>
            <person name="Martin F."/>
        </authorList>
    </citation>
    <scope>NUCLEOTIDE SEQUENCE [LARGE SCALE GENOMIC DNA]</scope>
    <source>
        <strain evidence="3">Marx 270</strain>
    </source>
</reference>
<reference evidence="2 3" key="1">
    <citation type="submission" date="2014-04" db="EMBL/GenBank/DDBJ databases">
        <authorList>
            <consortium name="DOE Joint Genome Institute"/>
            <person name="Kuo A."/>
            <person name="Kohler A."/>
            <person name="Costa M.D."/>
            <person name="Nagy L.G."/>
            <person name="Floudas D."/>
            <person name="Copeland A."/>
            <person name="Barry K.W."/>
            <person name="Cichocki N."/>
            <person name="Veneault-Fourrey C."/>
            <person name="LaButti K."/>
            <person name="Lindquist E.A."/>
            <person name="Lipzen A."/>
            <person name="Lundell T."/>
            <person name="Morin E."/>
            <person name="Murat C."/>
            <person name="Sun H."/>
            <person name="Tunlid A."/>
            <person name="Henrissat B."/>
            <person name="Grigoriev I.V."/>
            <person name="Hibbett D.S."/>
            <person name="Martin F."/>
            <person name="Nordberg H.P."/>
            <person name="Cantor M.N."/>
            <person name="Hua S.X."/>
        </authorList>
    </citation>
    <scope>NUCLEOTIDE SEQUENCE [LARGE SCALE GENOMIC DNA]</scope>
    <source>
        <strain evidence="2 3">Marx 270</strain>
    </source>
</reference>
<sequence>MASTTISSSTCSSSEDGQRWQDNSDEVDNIIHMLKTSAIGFYGTTPLLASCAEFFQGSFSGDIAVVKDSGDNMTELLISGIFQIDCQNFFMGPEGGYMPLSSFKWEFSETKLSCQLIPVQRDAAFDTARADFSAIVSNVKALKKLIPSKKGTTLVSCIHEADGVAPIHLSHSLFTVCPENPSTSCVWWLTLALLRGKMRMWTQTPLTMMVSISSTYSGPH</sequence>
<evidence type="ECO:0000313" key="3">
    <source>
        <dbReference type="Proteomes" id="UP000054217"/>
    </source>
</evidence>
<dbReference type="InParanoid" id="A0A0C3NCE3"/>